<comment type="caution">
    <text evidence="3">The sequence shown here is derived from an EMBL/GenBank/DDBJ whole genome shotgun (WGS) entry which is preliminary data.</text>
</comment>
<dbReference type="PROSITE" id="PS50937">
    <property type="entry name" value="HTH_MERR_2"/>
    <property type="match status" value="1"/>
</dbReference>
<accession>A0ABN2PFC3</accession>
<dbReference type="PANTHER" id="PTHR30204:SF93">
    <property type="entry name" value="HTH MERR-TYPE DOMAIN-CONTAINING PROTEIN"/>
    <property type="match status" value="1"/>
</dbReference>
<dbReference type="SUPFAM" id="SSF46955">
    <property type="entry name" value="Putative DNA-binding domain"/>
    <property type="match status" value="1"/>
</dbReference>
<evidence type="ECO:0000259" key="2">
    <source>
        <dbReference type="PROSITE" id="PS50937"/>
    </source>
</evidence>
<dbReference type="Pfam" id="PF10069">
    <property type="entry name" value="DICT"/>
    <property type="match status" value="1"/>
</dbReference>
<organism evidence="3 4">
    <name type="scientific">Nocardioides lentus</name>
    <dbReference type="NCBI Taxonomy" id="338077"/>
    <lineage>
        <taxon>Bacteria</taxon>
        <taxon>Bacillati</taxon>
        <taxon>Actinomycetota</taxon>
        <taxon>Actinomycetes</taxon>
        <taxon>Propionibacteriales</taxon>
        <taxon>Nocardioidaceae</taxon>
        <taxon>Nocardioides</taxon>
    </lineage>
</organism>
<sequence length="321" mass="35604">MGARGAEIGDLSALFRSVQVLFYDFDTMYRSSMNLMTGPENDVSDDAHLTIGDVAARTGVSAATLRAWERRHDFPRPERLPGGHRRYREAQCEEVKEVVRRRDAGTRLEAAIGDVLASARRGPSAPSVFASLRARHPELEALRLRKSMMMSLSWAIEDEALATAARPVLFGNFQRVGHYRTAKERWAELSRVADAAVVFSAFRTMRADVVPAEVPLAPDAPMRHEWSVVCDSPQFCAALSAWELPGQDHLDNADRVMEGMWSVDPWVVRDAARACARVAEECGYPDTATLTSLLDDRPVSAASAPMLTLFNRIIAYADDVR</sequence>
<evidence type="ECO:0000256" key="1">
    <source>
        <dbReference type="ARBA" id="ARBA00023125"/>
    </source>
</evidence>
<proteinExistence type="predicted"/>
<dbReference type="Pfam" id="PF13411">
    <property type="entry name" value="MerR_1"/>
    <property type="match status" value="1"/>
</dbReference>
<reference evidence="3 4" key="1">
    <citation type="journal article" date="2019" name="Int. J. Syst. Evol. Microbiol.">
        <title>The Global Catalogue of Microorganisms (GCM) 10K type strain sequencing project: providing services to taxonomists for standard genome sequencing and annotation.</title>
        <authorList>
            <consortium name="The Broad Institute Genomics Platform"/>
            <consortium name="The Broad Institute Genome Sequencing Center for Infectious Disease"/>
            <person name="Wu L."/>
            <person name="Ma J."/>
        </authorList>
    </citation>
    <scope>NUCLEOTIDE SEQUENCE [LARGE SCALE GENOMIC DNA]</scope>
    <source>
        <strain evidence="3 4">JCM 14046</strain>
    </source>
</reference>
<gene>
    <name evidence="3" type="ORF">GCM10009737_19800</name>
</gene>
<dbReference type="InterPro" id="IPR019278">
    <property type="entry name" value="DICT_dom"/>
</dbReference>
<dbReference type="Gene3D" id="1.10.1660.10">
    <property type="match status" value="1"/>
</dbReference>
<dbReference type="InterPro" id="IPR000551">
    <property type="entry name" value="MerR-type_HTH_dom"/>
</dbReference>
<evidence type="ECO:0000313" key="3">
    <source>
        <dbReference type="EMBL" id="GAA1918381.1"/>
    </source>
</evidence>
<dbReference type="PANTHER" id="PTHR30204">
    <property type="entry name" value="REDOX-CYCLING DRUG-SENSING TRANSCRIPTIONAL ACTIVATOR SOXR"/>
    <property type="match status" value="1"/>
</dbReference>
<dbReference type="EMBL" id="BAAAMY010000004">
    <property type="protein sequence ID" value="GAA1918381.1"/>
    <property type="molecule type" value="Genomic_DNA"/>
</dbReference>
<dbReference type="InterPro" id="IPR047057">
    <property type="entry name" value="MerR_fam"/>
</dbReference>
<dbReference type="Proteomes" id="UP001501612">
    <property type="component" value="Unassembled WGS sequence"/>
</dbReference>
<dbReference type="SMART" id="SM00422">
    <property type="entry name" value="HTH_MERR"/>
    <property type="match status" value="1"/>
</dbReference>
<protein>
    <recommendedName>
        <fullName evidence="2">HTH merR-type domain-containing protein</fullName>
    </recommendedName>
</protein>
<keyword evidence="4" id="KW-1185">Reference proteome</keyword>
<name>A0ABN2PFC3_9ACTN</name>
<feature type="domain" description="HTH merR-type" evidence="2">
    <location>
        <begin position="48"/>
        <end position="118"/>
    </location>
</feature>
<evidence type="ECO:0000313" key="4">
    <source>
        <dbReference type="Proteomes" id="UP001501612"/>
    </source>
</evidence>
<dbReference type="InterPro" id="IPR009061">
    <property type="entry name" value="DNA-bd_dom_put_sf"/>
</dbReference>
<keyword evidence="1" id="KW-0238">DNA-binding</keyword>